<dbReference type="Proteomes" id="UP001325140">
    <property type="component" value="Chromosome"/>
</dbReference>
<dbReference type="SUPFAM" id="SSF54999">
    <property type="entry name" value="Ribosomal protein S10"/>
    <property type="match status" value="1"/>
</dbReference>
<evidence type="ECO:0000259" key="5">
    <source>
        <dbReference type="SMART" id="SM01403"/>
    </source>
</evidence>
<comment type="function">
    <text evidence="4">Involved in the binding of tRNA to the ribosomes.</text>
</comment>
<evidence type="ECO:0000256" key="3">
    <source>
        <dbReference type="ARBA" id="ARBA00023274"/>
    </source>
</evidence>
<keyword evidence="2 4" id="KW-0689">Ribosomal protein</keyword>
<keyword evidence="7" id="KW-1185">Reference proteome</keyword>
<evidence type="ECO:0000256" key="4">
    <source>
        <dbReference type="HAMAP-Rule" id="MF_00508"/>
    </source>
</evidence>
<dbReference type="InterPro" id="IPR018268">
    <property type="entry name" value="Ribosomal_uS10_CS"/>
</dbReference>
<accession>A0ABZ0UPQ0</accession>
<evidence type="ECO:0000313" key="7">
    <source>
        <dbReference type="Proteomes" id="UP001325140"/>
    </source>
</evidence>
<dbReference type="Pfam" id="PF00338">
    <property type="entry name" value="Ribosomal_S10"/>
    <property type="match status" value="1"/>
</dbReference>
<dbReference type="PRINTS" id="PR00971">
    <property type="entry name" value="RIBOSOMALS10"/>
</dbReference>
<dbReference type="HAMAP" id="MF_00508">
    <property type="entry name" value="Ribosomal_uS10"/>
    <property type="match status" value="1"/>
</dbReference>
<comment type="similarity">
    <text evidence="1 4">Belongs to the universal ribosomal protein uS10 family.</text>
</comment>
<gene>
    <name evidence="4" type="primary">rpsJ</name>
    <name evidence="6" type="ORF">Fokcrypt_00642</name>
</gene>
<dbReference type="NCBIfam" id="TIGR01049">
    <property type="entry name" value="rpsJ_bact"/>
    <property type="match status" value="1"/>
</dbReference>
<evidence type="ECO:0000256" key="1">
    <source>
        <dbReference type="ARBA" id="ARBA00007102"/>
    </source>
</evidence>
<dbReference type="Gene3D" id="3.30.70.600">
    <property type="entry name" value="Ribosomal protein S10 domain"/>
    <property type="match status" value="1"/>
</dbReference>
<evidence type="ECO:0000313" key="6">
    <source>
        <dbReference type="EMBL" id="WPX98108.1"/>
    </source>
</evidence>
<dbReference type="GO" id="GO:0005840">
    <property type="term" value="C:ribosome"/>
    <property type="evidence" value="ECO:0007669"/>
    <property type="project" value="UniProtKB-KW"/>
</dbReference>
<proteinExistence type="inferred from homology"/>
<reference evidence="6" key="1">
    <citation type="submission" date="2022-10" db="EMBL/GenBank/DDBJ databases">
        <title>Host association and intracellularity evolved multiple times independently in the Rickettsiales.</title>
        <authorList>
            <person name="Castelli M."/>
            <person name="Nardi T."/>
            <person name="Gammuto L."/>
            <person name="Bellinzona G."/>
            <person name="Sabaneyeva E."/>
            <person name="Potekhin A."/>
            <person name="Serra V."/>
            <person name="Petroni G."/>
            <person name="Sassera D."/>
        </authorList>
    </citation>
    <scope>NUCLEOTIDE SEQUENCE [LARGE SCALE GENOMIC DNA]</scope>
    <source>
        <strain evidence="6">US_Bl 11III1</strain>
    </source>
</reference>
<dbReference type="SMART" id="SM01403">
    <property type="entry name" value="Ribosomal_S10"/>
    <property type="match status" value="1"/>
</dbReference>
<feature type="domain" description="Small ribosomal subunit protein uS10" evidence="5">
    <location>
        <begin position="7"/>
        <end position="104"/>
    </location>
</feature>
<name>A0ABZ0UPQ0_9RICK</name>
<dbReference type="InterPro" id="IPR001848">
    <property type="entry name" value="Ribosomal_uS10"/>
</dbReference>
<keyword evidence="3 4" id="KW-0687">Ribonucleoprotein</keyword>
<dbReference type="PROSITE" id="PS00361">
    <property type="entry name" value="RIBOSOMAL_S10"/>
    <property type="match status" value="1"/>
</dbReference>
<dbReference type="EMBL" id="CP110343">
    <property type="protein sequence ID" value="WPX98108.1"/>
    <property type="molecule type" value="Genomic_DNA"/>
</dbReference>
<dbReference type="PANTHER" id="PTHR11700">
    <property type="entry name" value="30S RIBOSOMAL PROTEIN S10 FAMILY MEMBER"/>
    <property type="match status" value="1"/>
</dbReference>
<dbReference type="RefSeq" id="WP_323722082.1">
    <property type="nucleotide sequence ID" value="NZ_CP110343.1"/>
</dbReference>
<comment type="subunit">
    <text evidence="4">Part of the 30S ribosomal subunit.</text>
</comment>
<protein>
    <recommendedName>
        <fullName evidence="4">Small ribosomal subunit protein uS10</fullName>
    </recommendedName>
</protein>
<dbReference type="NCBIfam" id="NF001861">
    <property type="entry name" value="PRK00596.1"/>
    <property type="match status" value="1"/>
</dbReference>
<organism evidence="6 7">
    <name type="scientific">Candidatus Fokinia crypta</name>
    <dbReference type="NCBI Taxonomy" id="1920990"/>
    <lineage>
        <taxon>Bacteria</taxon>
        <taxon>Pseudomonadati</taxon>
        <taxon>Pseudomonadota</taxon>
        <taxon>Alphaproteobacteria</taxon>
        <taxon>Rickettsiales</taxon>
        <taxon>Candidatus Midichloriaceae</taxon>
        <taxon>Candidatus Fokinia</taxon>
    </lineage>
</organism>
<dbReference type="InterPro" id="IPR036838">
    <property type="entry name" value="Ribosomal_uS10_dom_sf"/>
</dbReference>
<sequence>MTLRRIRIALKSFDETLIQRASMQIISSAQSNGASVKGPIPLPTRKKIFTVNRSPHVDKKSREQFELSCHKRMCDIYVTSEAIVGLMEAFKALELPAGVEVFIK</sequence>
<dbReference type="InterPro" id="IPR027486">
    <property type="entry name" value="Ribosomal_uS10_dom"/>
</dbReference>
<evidence type="ECO:0000256" key="2">
    <source>
        <dbReference type="ARBA" id="ARBA00022980"/>
    </source>
</evidence>